<protein>
    <submittedName>
        <fullName evidence="1">Retrovirus-related Pol polyprotein from transposon TNT 1-94</fullName>
    </submittedName>
</protein>
<evidence type="ECO:0000313" key="1">
    <source>
        <dbReference type="EMBL" id="PWA55415.1"/>
    </source>
</evidence>
<evidence type="ECO:0000313" key="2">
    <source>
        <dbReference type="Proteomes" id="UP000245207"/>
    </source>
</evidence>
<dbReference type="Proteomes" id="UP000245207">
    <property type="component" value="Unassembled WGS sequence"/>
</dbReference>
<name>A0A2U1M2C6_ARTAN</name>
<organism evidence="1 2">
    <name type="scientific">Artemisia annua</name>
    <name type="common">Sweet wormwood</name>
    <dbReference type="NCBI Taxonomy" id="35608"/>
    <lineage>
        <taxon>Eukaryota</taxon>
        <taxon>Viridiplantae</taxon>
        <taxon>Streptophyta</taxon>
        <taxon>Embryophyta</taxon>
        <taxon>Tracheophyta</taxon>
        <taxon>Spermatophyta</taxon>
        <taxon>Magnoliopsida</taxon>
        <taxon>eudicotyledons</taxon>
        <taxon>Gunneridae</taxon>
        <taxon>Pentapetalae</taxon>
        <taxon>asterids</taxon>
        <taxon>campanulids</taxon>
        <taxon>Asterales</taxon>
        <taxon>Asteraceae</taxon>
        <taxon>Asteroideae</taxon>
        <taxon>Anthemideae</taxon>
        <taxon>Artemisiinae</taxon>
        <taxon>Artemisia</taxon>
    </lineage>
</organism>
<reference evidence="1 2" key="1">
    <citation type="journal article" date="2018" name="Mol. Plant">
        <title>The genome of Artemisia annua provides insight into the evolution of Asteraceae family and artemisinin biosynthesis.</title>
        <authorList>
            <person name="Shen Q."/>
            <person name="Zhang L."/>
            <person name="Liao Z."/>
            <person name="Wang S."/>
            <person name="Yan T."/>
            <person name="Shi P."/>
            <person name="Liu M."/>
            <person name="Fu X."/>
            <person name="Pan Q."/>
            <person name="Wang Y."/>
            <person name="Lv Z."/>
            <person name="Lu X."/>
            <person name="Zhang F."/>
            <person name="Jiang W."/>
            <person name="Ma Y."/>
            <person name="Chen M."/>
            <person name="Hao X."/>
            <person name="Li L."/>
            <person name="Tang Y."/>
            <person name="Lv G."/>
            <person name="Zhou Y."/>
            <person name="Sun X."/>
            <person name="Brodelius P.E."/>
            <person name="Rose J.K.C."/>
            <person name="Tang K."/>
        </authorList>
    </citation>
    <scope>NUCLEOTIDE SEQUENCE [LARGE SCALE GENOMIC DNA]</scope>
    <source>
        <strain evidence="2">cv. Huhao1</strain>
        <tissue evidence="1">Leaf</tissue>
    </source>
</reference>
<gene>
    <name evidence="1" type="ORF">CTI12_AA425170</name>
</gene>
<dbReference type="EMBL" id="PKPP01006761">
    <property type="protein sequence ID" value="PWA55415.1"/>
    <property type="molecule type" value="Genomic_DNA"/>
</dbReference>
<accession>A0A2U1M2C6</accession>
<sequence length="94" mass="10942">MTSDMSKFSIPIFDGKMDFTVWKMTIEDVLVQQGIDEALEENQPKEMKDDVWKTMQKKASSTIRLALAPEIKYSVLKEKTKSLKLRLIPRICYL</sequence>
<dbReference type="AlphaFoldDB" id="A0A2U1M2C6"/>
<dbReference type="OrthoDB" id="418757at2759"/>
<proteinExistence type="predicted"/>
<comment type="caution">
    <text evidence="1">The sequence shown here is derived from an EMBL/GenBank/DDBJ whole genome shotgun (WGS) entry which is preliminary data.</text>
</comment>
<keyword evidence="2" id="KW-1185">Reference proteome</keyword>